<proteinExistence type="inferred from homology"/>
<dbReference type="EC" id="2.1.2.9" evidence="3 8"/>
<dbReference type="CDD" id="cd08646">
    <property type="entry name" value="FMT_core_Met-tRNA-FMT_N"/>
    <property type="match status" value="1"/>
</dbReference>
<dbReference type="InterPro" id="IPR005793">
    <property type="entry name" value="Formyl_trans_C"/>
</dbReference>
<feature type="domain" description="Formyl transferase N-terminal" evidence="9">
    <location>
        <begin position="1"/>
        <end position="177"/>
    </location>
</feature>
<accession>A0A1F4U4X3</accession>
<dbReference type="InterPro" id="IPR011034">
    <property type="entry name" value="Formyl_transferase-like_C_sf"/>
</dbReference>
<dbReference type="InterPro" id="IPR041711">
    <property type="entry name" value="Met-tRNA-FMT_N"/>
</dbReference>
<evidence type="ECO:0000256" key="8">
    <source>
        <dbReference type="HAMAP-Rule" id="MF_00182"/>
    </source>
</evidence>
<comment type="catalytic activity">
    <reaction evidence="7 8">
        <text>L-methionyl-tRNA(fMet) + (6R)-10-formyltetrahydrofolate = N-formyl-L-methionyl-tRNA(fMet) + (6S)-5,6,7,8-tetrahydrofolate + H(+)</text>
        <dbReference type="Rhea" id="RHEA:24380"/>
        <dbReference type="Rhea" id="RHEA-COMP:9952"/>
        <dbReference type="Rhea" id="RHEA-COMP:9953"/>
        <dbReference type="ChEBI" id="CHEBI:15378"/>
        <dbReference type="ChEBI" id="CHEBI:57453"/>
        <dbReference type="ChEBI" id="CHEBI:78530"/>
        <dbReference type="ChEBI" id="CHEBI:78844"/>
        <dbReference type="ChEBI" id="CHEBI:195366"/>
        <dbReference type="EC" id="2.1.2.9"/>
    </reaction>
</comment>
<evidence type="ECO:0000256" key="4">
    <source>
        <dbReference type="ARBA" id="ARBA00016014"/>
    </source>
</evidence>
<dbReference type="InterPro" id="IPR037022">
    <property type="entry name" value="Formyl_trans_C_sf"/>
</dbReference>
<dbReference type="Gene3D" id="3.40.50.170">
    <property type="entry name" value="Formyl transferase, N-terminal domain"/>
    <property type="match status" value="1"/>
</dbReference>
<reference evidence="11 12" key="1">
    <citation type="journal article" date="2016" name="Nat. Commun.">
        <title>Thousands of microbial genomes shed light on interconnected biogeochemical processes in an aquifer system.</title>
        <authorList>
            <person name="Anantharaman K."/>
            <person name="Brown C.T."/>
            <person name="Hug L.A."/>
            <person name="Sharon I."/>
            <person name="Castelle C.J."/>
            <person name="Probst A.J."/>
            <person name="Thomas B.C."/>
            <person name="Singh A."/>
            <person name="Wilkins M.J."/>
            <person name="Karaoz U."/>
            <person name="Brodie E.L."/>
            <person name="Williams K.H."/>
            <person name="Hubbard S.S."/>
            <person name="Banfield J.F."/>
        </authorList>
    </citation>
    <scope>NUCLEOTIDE SEQUENCE [LARGE SCALE GENOMIC DNA]</scope>
</reference>
<dbReference type="Proteomes" id="UP000179242">
    <property type="component" value="Unassembled WGS sequence"/>
</dbReference>
<protein>
    <recommendedName>
        <fullName evidence="4 8">Methionyl-tRNA formyltransferase</fullName>
        <ecNumber evidence="3 8">2.1.2.9</ecNumber>
    </recommendedName>
</protein>
<evidence type="ECO:0000256" key="7">
    <source>
        <dbReference type="ARBA" id="ARBA00048558"/>
    </source>
</evidence>
<dbReference type="AlphaFoldDB" id="A0A1F4U4X3"/>
<dbReference type="Pfam" id="PF00551">
    <property type="entry name" value="Formyl_trans_N"/>
    <property type="match status" value="1"/>
</dbReference>
<dbReference type="InterPro" id="IPR044135">
    <property type="entry name" value="Met-tRNA-FMT_C"/>
</dbReference>
<evidence type="ECO:0000259" key="10">
    <source>
        <dbReference type="Pfam" id="PF02911"/>
    </source>
</evidence>
<dbReference type="Pfam" id="PF02911">
    <property type="entry name" value="Formyl_trans_C"/>
    <property type="match status" value="1"/>
</dbReference>
<name>A0A1F4U4X3_UNCSA</name>
<dbReference type="SUPFAM" id="SSF50486">
    <property type="entry name" value="FMT C-terminal domain-like"/>
    <property type="match status" value="1"/>
</dbReference>
<evidence type="ECO:0000256" key="6">
    <source>
        <dbReference type="ARBA" id="ARBA00022917"/>
    </source>
</evidence>
<evidence type="ECO:0000256" key="2">
    <source>
        <dbReference type="ARBA" id="ARBA00010699"/>
    </source>
</evidence>
<dbReference type="PANTHER" id="PTHR11138:SF5">
    <property type="entry name" value="METHIONYL-TRNA FORMYLTRANSFERASE, MITOCHONDRIAL"/>
    <property type="match status" value="1"/>
</dbReference>
<dbReference type="CDD" id="cd08704">
    <property type="entry name" value="Met_tRNA_FMT_C"/>
    <property type="match status" value="1"/>
</dbReference>
<dbReference type="SUPFAM" id="SSF53328">
    <property type="entry name" value="Formyltransferase"/>
    <property type="match status" value="1"/>
</dbReference>
<comment type="similarity">
    <text evidence="2 8">Belongs to the Fmt family.</text>
</comment>
<dbReference type="HAMAP" id="MF_00182">
    <property type="entry name" value="Formyl_trans"/>
    <property type="match status" value="1"/>
</dbReference>
<evidence type="ECO:0000313" key="12">
    <source>
        <dbReference type="Proteomes" id="UP000179242"/>
    </source>
</evidence>
<sequence length="305" mass="33631">MRILFMGTPAPAAKCLQALLDAGEQIVAVVTQPDQKAGRGLKITEPPVKQLAKQYHIPIEQPEKLKEIDKLRAYDPELIVIVAYGKILPKELLEIPKYGAINVHASLLPKYRGAGPIQWAILNGEKETGITIMQVVQELDAGDILLQKKIPIAPDDTSETLSEKLFALGTELLIDAVGKIKRGTITGTKQKDHEATMAPQLMKEAGEIDFRKTAEEVHNQIRALIPWPTAHTFYHGKILKLLKSEIVANKKGLPGEILETDKGFTVSCRDAALKITEVQMEGKRKMAASDFISGHKLKEMDILPS</sequence>
<keyword evidence="5 8" id="KW-0808">Transferase</keyword>
<dbReference type="InterPro" id="IPR036477">
    <property type="entry name" value="Formyl_transf_N_sf"/>
</dbReference>
<evidence type="ECO:0000256" key="5">
    <source>
        <dbReference type="ARBA" id="ARBA00022679"/>
    </source>
</evidence>
<evidence type="ECO:0000256" key="1">
    <source>
        <dbReference type="ARBA" id="ARBA00002606"/>
    </source>
</evidence>
<keyword evidence="6 8" id="KW-0648">Protein biosynthesis</keyword>
<dbReference type="GO" id="GO:0004479">
    <property type="term" value="F:methionyl-tRNA formyltransferase activity"/>
    <property type="evidence" value="ECO:0007669"/>
    <property type="project" value="UniProtKB-UniRule"/>
</dbReference>
<dbReference type="PANTHER" id="PTHR11138">
    <property type="entry name" value="METHIONYL-TRNA FORMYLTRANSFERASE"/>
    <property type="match status" value="1"/>
</dbReference>
<dbReference type="GO" id="GO:0005829">
    <property type="term" value="C:cytosol"/>
    <property type="evidence" value="ECO:0007669"/>
    <property type="project" value="TreeGrafter"/>
</dbReference>
<comment type="caution">
    <text evidence="11">The sequence shown here is derived from an EMBL/GenBank/DDBJ whole genome shotgun (WGS) entry which is preliminary data.</text>
</comment>
<comment type="function">
    <text evidence="1 8">Attaches a formyl group to the free amino group of methionyl-tRNA(fMet). The formyl group appears to play a dual role in the initiator identity of N-formylmethionyl-tRNA by promoting its recognition by IF2 and preventing the misappropriation of this tRNA by the elongation apparatus.</text>
</comment>
<dbReference type="EMBL" id="MEUJ01000005">
    <property type="protein sequence ID" value="OGC39917.1"/>
    <property type="molecule type" value="Genomic_DNA"/>
</dbReference>
<evidence type="ECO:0000313" key="11">
    <source>
        <dbReference type="EMBL" id="OGC39917.1"/>
    </source>
</evidence>
<dbReference type="Gene3D" id="3.10.25.10">
    <property type="entry name" value="Formyl transferase, C-terminal domain"/>
    <property type="match status" value="1"/>
</dbReference>
<organism evidence="11 12">
    <name type="scientific">candidate division WOR-1 bacterium RIFOXYC2_FULL_46_14</name>
    <dbReference type="NCBI Taxonomy" id="1802587"/>
    <lineage>
        <taxon>Bacteria</taxon>
        <taxon>Bacillati</taxon>
        <taxon>Saganbacteria</taxon>
    </lineage>
</organism>
<feature type="binding site" evidence="8">
    <location>
        <begin position="106"/>
        <end position="109"/>
    </location>
    <ligand>
        <name>(6S)-5,6,7,8-tetrahydrofolate</name>
        <dbReference type="ChEBI" id="CHEBI:57453"/>
    </ligand>
</feature>
<gene>
    <name evidence="8" type="primary">fmt</name>
    <name evidence="11" type="ORF">A2438_05330</name>
</gene>
<evidence type="ECO:0000259" key="9">
    <source>
        <dbReference type="Pfam" id="PF00551"/>
    </source>
</evidence>
<evidence type="ECO:0000256" key="3">
    <source>
        <dbReference type="ARBA" id="ARBA00012261"/>
    </source>
</evidence>
<dbReference type="InterPro" id="IPR005794">
    <property type="entry name" value="Fmt"/>
</dbReference>
<dbReference type="NCBIfam" id="TIGR00460">
    <property type="entry name" value="fmt"/>
    <property type="match status" value="1"/>
</dbReference>
<feature type="domain" description="Formyl transferase C-terminal" evidence="10">
    <location>
        <begin position="201"/>
        <end position="295"/>
    </location>
</feature>
<dbReference type="InterPro" id="IPR002376">
    <property type="entry name" value="Formyl_transf_N"/>
</dbReference>